<dbReference type="InterPro" id="IPR016747">
    <property type="entry name" value="Phosphotransbutyrylase"/>
</dbReference>
<evidence type="ECO:0000256" key="1">
    <source>
        <dbReference type="SAM" id="Phobius"/>
    </source>
</evidence>
<reference evidence="3 4" key="1">
    <citation type="submission" date="2023-02" db="EMBL/GenBank/DDBJ databases">
        <title>A bacterium isolated from plastisphere.</title>
        <authorList>
            <person name="Sun Y."/>
        </authorList>
    </citation>
    <scope>NUCLEOTIDE SEQUENCE [LARGE SCALE GENOMIC DNA]</scope>
    <source>
        <strain evidence="4">a-1</strain>
    </source>
</reference>
<keyword evidence="4" id="KW-1185">Reference proteome</keyword>
<keyword evidence="1" id="KW-1133">Transmembrane helix</keyword>
<dbReference type="InterPro" id="IPR006976">
    <property type="entry name" value="VanZ-like"/>
</dbReference>
<proteinExistence type="predicted"/>
<dbReference type="PIRSF" id="PIRSF019083">
    <property type="entry name" value="UCP019083_VanZ"/>
    <property type="match status" value="1"/>
</dbReference>
<feature type="transmembrane region" description="Helical" evidence="1">
    <location>
        <begin position="101"/>
        <end position="118"/>
    </location>
</feature>
<keyword evidence="1" id="KW-0472">Membrane</keyword>
<dbReference type="Pfam" id="PF04892">
    <property type="entry name" value="VanZ"/>
    <property type="match status" value="1"/>
</dbReference>
<protein>
    <submittedName>
        <fullName evidence="3">VanZ family protein</fullName>
    </submittedName>
</protein>
<feature type="transmembrane region" description="Helical" evidence="1">
    <location>
        <begin position="77"/>
        <end position="94"/>
    </location>
</feature>
<gene>
    <name evidence="3" type="ORF">PTI97_03910</name>
</gene>
<accession>A0ABY7X3J5</accession>
<dbReference type="RefSeq" id="WP_274357275.1">
    <property type="nucleotide sequence ID" value="NZ_CP118099.1"/>
</dbReference>
<organism evidence="3 4">
    <name type="scientific">Exiguobacterium marinum</name>
    <dbReference type="NCBI Taxonomy" id="273528"/>
    <lineage>
        <taxon>Bacteria</taxon>
        <taxon>Bacillati</taxon>
        <taxon>Bacillota</taxon>
        <taxon>Bacilli</taxon>
        <taxon>Bacillales</taxon>
        <taxon>Bacillales Family XII. Incertae Sedis</taxon>
        <taxon>Exiguobacterium</taxon>
    </lineage>
</organism>
<dbReference type="NCBIfam" id="NF037970">
    <property type="entry name" value="vanZ_1"/>
    <property type="match status" value="1"/>
</dbReference>
<dbReference type="Proteomes" id="UP001213680">
    <property type="component" value="Chromosome"/>
</dbReference>
<dbReference type="EMBL" id="CP118099">
    <property type="protein sequence ID" value="WDH76668.1"/>
    <property type="molecule type" value="Genomic_DNA"/>
</dbReference>
<evidence type="ECO:0000313" key="4">
    <source>
        <dbReference type="Proteomes" id="UP001213680"/>
    </source>
</evidence>
<evidence type="ECO:0000259" key="2">
    <source>
        <dbReference type="Pfam" id="PF04892"/>
    </source>
</evidence>
<feature type="transmembrane region" description="Helical" evidence="1">
    <location>
        <begin position="138"/>
        <end position="158"/>
    </location>
</feature>
<feature type="domain" description="VanZ-like" evidence="2">
    <location>
        <begin position="9"/>
        <end position="150"/>
    </location>
</feature>
<name>A0ABY7X3J5_9BACL</name>
<evidence type="ECO:0000313" key="3">
    <source>
        <dbReference type="EMBL" id="WDH76668.1"/>
    </source>
</evidence>
<sequence length="172" mass="19165">MRFLKNEFIWIALILIGLFLSSATPYSDQSIVSPLERFNWEWIEPTLANVQFEYAGKEISLETLGTAGLIEFFMRKTAHVVTFFALGALFVKAISRTNLHAGLNLLFAWTLANSVAIFDEYHQSLTPERTALLEDVLLDSSGAAAGVILIGGFLLLLLKRRNGKRAGYVALR</sequence>
<keyword evidence="1" id="KW-0812">Transmembrane</keyword>